<name>A0A166QAE8_9AGAM</name>
<dbReference type="AlphaFoldDB" id="A0A166QAE8"/>
<proteinExistence type="predicted"/>
<dbReference type="OrthoDB" id="3068749at2759"/>
<accession>A0A166QAE8</accession>
<protein>
    <submittedName>
        <fullName evidence="1">Uncharacterized protein</fullName>
    </submittedName>
</protein>
<gene>
    <name evidence="1" type="ORF">FIBSPDRAFT_1040427</name>
</gene>
<evidence type="ECO:0000313" key="1">
    <source>
        <dbReference type="EMBL" id="KZP26933.1"/>
    </source>
</evidence>
<evidence type="ECO:0000313" key="2">
    <source>
        <dbReference type="Proteomes" id="UP000076532"/>
    </source>
</evidence>
<reference evidence="1 2" key="1">
    <citation type="journal article" date="2016" name="Mol. Biol. Evol.">
        <title>Comparative Genomics of Early-Diverging Mushroom-Forming Fungi Provides Insights into the Origins of Lignocellulose Decay Capabilities.</title>
        <authorList>
            <person name="Nagy L.G."/>
            <person name="Riley R."/>
            <person name="Tritt A."/>
            <person name="Adam C."/>
            <person name="Daum C."/>
            <person name="Floudas D."/>
            <person name="Sun H."/>
            <person name="Yadav J.S."/>
            <person name="Pangilinan J."/>
            <person name="Larsson K.H."/>
            <person name="Matsuura K."/>
            <person name="Barry K."/>
            <person name="Labutti K."/>
            <person name="Kuo R."/>
            <person name="Ohm R.A."/>
            <person name="Bhattacharya S.S."/>
            <person name="Shirouzu T."/>
            <person name="Yoshinaga Y."/>
            <person name="Martin F.M."/>
            <person name="Grigoriev I.V."/>
            <person name="Hibbett D.S."/>
        </authorList>
    </citation>
    <scope>NUCLEOTIDE SEQUENCE [LARGE SCALE GENOMIC DNA]</scope>
    <source>
        <strain evidence="1 2">CBS 109695</strain>
    </source>
</reference>
<organism evidence="1 2">
    <name type="scientific">Athelia psychrophila</name>
    <dbReference type="NCBI Taxonomy" id="1759441"/>
    <lineage>
        <taxon>Eukaryota</taxon>
        <taxon>Fungi</taxon>
        <taxon>Dikarya</taxon>
        <taxon>Basidiomycota</taxon>
        <taxon>Agaricomycotina</taxon>
        <taxon>Agaricomycetes</taxon>
        <taxon>Agaricomycetidae</taxon>
        <taxon>Atheliales</taxon>
        <taxon>Atheliaceae</taxon>
        <taxon>Athelia</taxon>
    </lineage>
</organism>
<dbReference type="Proteomes" id="UP000076532">
    <property type="component" value="Unassembled WGS sequence"/>
</dbReference>
<dbReference type="EMBL" id="KV417511">
    <property type="protein sequence ID" value="KZP26933.1"/>
    <property type="molecule type" value="Genomic_DNA"/>
</dbReference>
<sequence>MAPLDAPLDTYSPLELEQVVLQRYSVEQGWSSPDQRPVSMATAHHAADAECAKLHIVEGGRWLLTSVDGSVTAYDLDHPNHRGQDIIPQYTGMAAPERTTHLSVDVLRNTSTFTFNVAISQHCTADDDAPPTWAHLWRVTQHGAGIDAELRAIHVTSFSTPGNSICTDAHLRDKHYLQRVEYPLDDVDLIEIYAWGESNLHQHKKSVIKDKIGGAILRLLPNDRLMVLRYAEINIYEIPPFATVPVSDRYQGSQAAPVMSVLLPGNHLLHGGVSSILMQTSDTYSLVAGTDTGIYLATLSAAASNVRLLHAITNEPRNPSESRLSAAHLGWRRAYFRYHCYALAVSYDTQEGHELGVSESCAFRRVIAMPDARTRRTSAMDENSGRVVMIGSKSSLIMLYYSLYDTAK</sequence>
<keyword evidence="2" id="KW-1185">Reference proteome</keyword>